<dbReference type="Proteomes" id="UP000236340">
    <property type="component" value="Unassembled WGS sequence"/>
</dbReference>
<reference evidence="2 3" key="1">
    <citation type="journal article" date="2018" name="Genome Announc.">
        <title>Genome Sequence of Geothermobacter sp. HR-1 Iron Reducer from the Loihi Seamount.</title>
        <authorList>
            <person name="Smith H."/>
            <person name="Abuyen K."/>
            <person name="Tremblay J."/>
            <person name="Savalia P."/>
            <person name="Perez-Rodriguez I."/>
            <person name="Emerson D."/>
            <person name="Tully B."/>
            <person name="Amend J."/>
        </authorList>
    </citation>
    <scope>NUCLEOTIDE SEQUENCE [LARGE SCALE GENOMIC DNA]</scope>
    <source>
        <strain evidence="2 3">HR-1</strain>
    </source>
</reference>
<dbReference type="EMBL" id="PPFX01000068">
    <property type="protein sequence ID" value="PNU18562.1"/>
    <property type="molecule type" value="Genomic_DNA"/>
</dbReference>
<feature type="signal peptide" evidence="1">
    <location>
        <begin position="1"/>
        <end position="26"/>
    </location>
</feature>
<dbReference type="AlphaFoldDB" id="A0A2K2H5G0"/>
<accession>A0A2K2H5G0</accession>
<evidence type="ECO:0008006" key="4">
    <source>
        <dbReference type="Google" id="ProtNLM"/>
    </source>
</evidence>
<name>A0A2K2H5G0_9BACT</name>
<gene>
    <name evidence="2" type="ORF">C2E25_17005</name>
</gene>
<evidence type="ECO:0000313" key="2">
    <source>
        <dbReference type="EMBL" id="PNU18562.1"/>
    </source>
</evidence>
<proteinExistence type="predicted"/>
<dbReference type="RefSeq" id="WP_103116906.1">
    <property type="nucleotide sequence ID" value="NZ_PPFX01000068.1"/>
</dbReference>
<feature type="chain" id="PRO_5014320233" description="Sensory transduction regulator" evidence="1">
    <location>
        <begin position="27"/>
        <end position="197"/>
    </location>
</feature>
<comment type="caution">
    <text evidence="2">The sequence shown here is derived from an EMBL/GenBank/DDBJ whole genome shotgun (WGS) entry which is preliminary data.</text>
</comment>
<sequence>MKSAIMVLALVYLLAVSVSAPSLARAADDIPLLFPSQDEKSVELQIADYLESKGMHVTRQVLKKNADDVYLRLNFGMADTDDYNIKIFVDTTPSAHNKKTHVIDERKIQIRAYPKNIRLKGITKVRQFQGFCNAFQRRYWAPQRVYLDRDNDLVLAWDINIPGDTSPVHCEQVRDAIVRLYSAWKDMHDQLKKEGLI</sequence>
<evidence type="ECO:0000313" key="3">
    <source>
        <dbReference type="Proteomes" id="UP000236340"/>
    </source>
</evidence>
<evidence type="ECO:0000256" key="1">
    <source>
        <dbReference type="SAM" id="SignalP"/>
    </source>
</evidence>
<keyword evidence="1" id="KW-0732">Signal</keyword>
<organism evidence="2 3">
    <name type="scientific">Geothermobacter hydrogeniphilus</name>
    <dbReference type="NCBI Taxonomy" id="1969733"/>
    <lineage>
        <taxon>Bacteria</taxon>
        <taxon>Pseudomonadati</taxon>
        <taxon>Thermodesulfobacteriota</taxon>
        <taxon>Desulfuromonadia</taxon>
        <taxon>Desulfuromonadales</taxon>
        <taxon>Geothermobacteraceae</taxon>
        <taxon>Geothermobacter</taxon>
    </lineage>
</organism>
<protein>
    <recommendedName>
        <fullName evidence="4">Sensory transduction regulator</fullName>
    </recommendedName>
</protein>